<keyword evidence="10" id="KW-1185">Reference proteome</keyword>
<evidence type="ECO:0000256" key="3">
    <source>
        <dbReference type="ARBA" id="ARBA00022801"/>
    </source>
</evidence>
<keyword evidence="4 6" id="KW-0862">Zinc</keyword>
<keyword evidence="2" id="KW-0479">Metal-binding</keyword>
<dbReference type="GO" id="GO:0016020">
    <property type="term" value="C:membrane"/>
    <property type="evidence" value="ECO:0007669"/>
    <property type="project" value="TreeGrafter"/>
</dbReference>
<keyword evidence="7" id="KW-0732">Signal</keyword>
<dbReference type="SUPFAM" id="SSF50156">
    <property type="entry name" value="PDZ domain-like"/>
    <property type="match status" value="1"/>
</dbReference>
<organism evidence="9 10">
    <name type="scientific">Rugamonas rubra</name>
    <dbReference type="NCBI Taxonomy" id="758825"/>
    <lineage>
        <taxon>Bacteria</taxon>
        <taxon>Pseudomonadati</taxon>
        <taxon>Pseudomonadota</taxon>
        <taxon>Betaproteobacteria</taxon>
        <taxon>Burkholderiales</taxon>
        <taxon>Oxalobacteraceae</taxon>
        <taxon>Telluria group</taxon>
        <taxon>Rugamonas</taxon>
    </lineage>
</organism>
<proteinExistence type="inferred from homology"/>
<accession>A0A1I4JJS7</accession>
<dbReference type="PROSITE" id="PS50106">
    <property type="entry name" value="PDZ"/>
    <property type="match status" value="1"/>
</dbReference>
<dbReference type="GO" id="GO:0051603">
    <property type="term" value="P:proteolysis involved in protein catabolic process"/>
    <property type="evidence" value="ECO:0007669"/>
    <property type="project" value="TreeGrafter"/>
</dbReference>
<dbReference type="PANTHER" id="PTHR22726">
    <property type="entry name" value="METALLOENDOPEPTIDASE OMA1"/>
    <property type="match status" value="1"/>
</dbReference>
<dbReference type="STRING" id="758825.SAMN02982985_01052"/>
<dbReference type="Gene3D" id="2.30.42.10">
    <property type="match status" value="1"/>
</dbReference>
<reference evidence="9 10" key="1">
    <citation type="submission" date="2016-10" db="EMBL/GenBank/DDBJ databases">
        <authorList>
            <person name="de Groot N.N."/>
        </authorList>
    </citation>
    <scope>NUCLEOTIDE SEQUENCE [LARGE SCALE GENOMIC DNA]</scope>
    <source>
        <strain evidence="9 10">ATCC 43154</strain>
    </source>
</reference>
<evidence type="ECO:0000256" key="6">
    <source>
        <dbReference type="RuleBase" id="RU003983"/>
    </source>
</evidence>
<dbReference type="InterPro" id="IPR001915">
    <property type="entry name" value="Peptidase_M48"/>
</dbReference>
<comment type="cofactor">
    <cofactor evidence="6">
        <name>Zn(2+)</name>
        <dbReference type="ChEBI" id="CHEBI:29105"/>
    </cofactor>
    <text evidence="6">Binds 1 zinc ion per subunit.</text>
</comment>
<protein>
    <submittedName>
        <fullName evidence="9">Peptidase family M48</fullName>
    </submittedName>
</protein>
<dbReference type="Proteomes" id="UP000199470">
    <property type="component" value="Unassembled WGS sequence"/>
</dbReference>
<feature type="signal peptide" evidence="7">
    <location>
        <begin position="1"/>
        <end position="35"/>
    </location>
</feature>
<dbReference type="RefSeq" id="WP_245774100.1">
    <property type="nucleotide sequence ID" value="NZ_FOTW01000006.1"/>
</dbReference>
<dbReference type="SMART" id="SM00228">
    <property type="entry name" value="PDZ"/>
    <property type="match status" value="1"/>
</dbReference>
<keyword evidence="1 6" id="KW-0645">Protease</keyword>
<dbReference type="InterPro" id="IPR036034">
    <property type="entry name" value="PDZ_sf"/>
</dbReference>
<dbReference type="AlphaFoldDB" id="A0A1I4JJS7"/>
<keyword evidence="3 6" id="KW-0378">Hydrolase</keyword>
<sequence>MPAIVMQCARKAKAKAVALAKVKTIVAATALLALAACSTFSPAPSAPAPAPARGAPIDETPVVTAKMIAAQEALGQMVTLQDRLYRVAAPLLINNADLCRTQARNLLGFTAKNKYSYPGEFVDAAQAVLGYGDRLQVSGVLAGSGAARAGLRRGDTLMAIEGKNLPVGQNAETLAAAMFGPLVGSRATLNLTVWRGGANQVLNIPVTRACAFKVDLGNADNINSYADGQRVLITRGMINFAQSDEAIAFVLAKDIAHNVLGHAGTLRSSATIGGIIDNLVGVRPDLSMLIGSAGVKPVPQELDAAADRLALYLLARANYNIEHVHAFWQRLATQYPATVLNGYNATHPALAYRLAAIDRTVVEIKARQAANKPLVPQLP</sequence>
<dbReference type="PANTHER" id="PTHR22726:SF1">
    <property type="entry name" value="METALLOENDOPEPTIDASE OMA1, MITOCHONDRIAL"/>
    <property type="match status" value="1"/>
</dbReference>
<dbReference type="Pfam" id="PF01435">
    <property type="entry name" value="Peptidase_M48"/>
    <property type="match status" value="1"/>
</dbReference>
<dbReference type="InterPro" id="IPR001478">
    <property type="entry name" value="PDZ"/>
</dbReference>
<gene>
    <name evidence="9" type="ORF">SAMN02982985_01052</name>
</gene>
<dbReference type="GO" id="GO:0046872">
    <property type="term" value="F:metal ion binding"/>
    <property type="evidence" value="ECO:0007669"/>
    <property type="project" value="UniProtKB-KW"/>
</dbReference>
<dbReference type="CDD" id="cd07342">
    <property type="entry name" value="M48C_Oma1_like"/>
    <property type="match status" value="1"/>
</dbReference>
<evidence type="ECO:0000256" key="4">
    <source>
        <dbReference type="ARBA" id="ARBA00022833"/>
    </source>
</evidence>
<evidence type="ECO:0000256" key="2">
    <source>
        <dbReference type="ARBA" id="ARBA00022723"/>
    </source>
</evidence>
<keyword evidence="5 6" id="KW-0482">Metalloprotease</keyword>
<dbReference type="EMBL" id="FOTW01000006">
    <property type="protein sequence ID" value="SFL66810.1"/>
    <property type="molecule type" value="Genomic_DNA"/>
</dbReference>
<evidence type="ECO:0000256" key="5">
    <source>
        <dbReference type="ARBA" id="ARBA00023049"/>
    </source>
</evidence>
<name>A0A1I4JJS7_9BURK</name>
<dbReference type="InterPro" id="IPR051156">
    <property type="entry name" value="Mito/Outer_Membr_Metalloprot"/>
</dbReference>
<dbReference type="GO" id="GO:0004222">
    <property type="term" value="F:metalloendopeptidase activity"/>
    <property type="evidence" value="ECO:0007669"/>
    <property type="project" value="InterPro"/>
</dbReference>
<evidence type="ECO:0000256" key="1">
    <source>
        <dbReference type="ARBA" id="ARBA00022670"/>
    </source>
</evidence>
<feature type="chain" id="PRO_5011584060" evidence="7">
    <location>
        <begin position="36"/>
        <end position="379"/>
    </location>
</feature>
<evidence type="ECO:0000313" key="10">
    <source>
        <dbReference type="Proteomes" id="UP000199470"/>
    </source>
</evidence>
<evidence type="ECO:0000313" key="9">
    <source>
        <dbReference type="EMBL" id="SFL66810.1"/>
    </source>
</evidence>
<comment type="similarity">
    <text evidence="6">Belongs to the peptidase M48 family.</text>
</comment>
<feature type="domain" description="PDZ" evidence="8">
    <location>
        <begin position="95"/>
        <end position="165"/>
    </location>
</feature>
<evidence type="ECO:0000256" key="7">
    <source>
        <dbReference type="SAM" id="SignalP"/>
    </source>
</evidence>
<evidence type="ECO:0000259" key="8">
    <source>
        <dbReference type="PROSITE" id="PS50106"/>
    </source>
</evidence>